<dbReference type="PANTHER" id="PTHR34387:SF1">
    <property type="entry name" value="PERIPLASMIC IMMUNOGENIC PROTEIN"/>
    <property type="match status" value="1"/>
</dbReference>
<dbReference type="Pfam" id="PF04402">
    <property type="entry name" value="SIMPL"/>
    <property type="match status" value="1"/>
</dbReference>
<evidence type="ECO:0000256" key="1">
    <source>
        <dbReference type="SAM" id="SignalP"/>
    </source>
</evidence>
<dbReference type="Gene3D" id="3.30.110.170">
    <property type="entry name" value="Protein of unknown function (DUF541), domain 1"/>
    <property type="match status" value="1"/>
</dbReference>
<proteinExistence type="predicted"/>
<evidence type="ECO:0000313" key="2">
    <source>
        <dbReference type="EMBL" id="MCO1334072.1"/>
    </source>
</evidence>
<dbReference type="PANTHER" id="PTHR34387">
    <property type="entry name" value="SLR1258 PROTEIN"/>
    <property type="match status" value="1"/>
</dbReference>
<comment type="caution">
    <text evidence="2">The sequence shown here is derived from an EMBL/GenBank/DDBJ whole genome shotgun (WGS) entry which is preliminary data.</text>
</comment>
<dbReference type="AlphaFoldDB" id="A0A9X2EKW4"/>
<keyword evidence="3" id="KW-1185">Reference proteome</keyword>
<reference evidence="2" key="1">
    <citation type="journal article" date="2022" name="Arch. Microbiol.">
        <title>Microbulbifer okhotskensis sp. nov., isolated from a deep bottom sediment of the Okhotsk Sea.</title>
        <authorList>
            <person name="Romanenko L."/>
            <person name="Kurilenko V."/>
            <person name="Otstavnykh N."/>
            <person name="Velansky P."/>
            <person name="Isaeva M."/>
            <person name="Mikhailov V."/>
        </authorList>
    </citation>
    <scope>NUCLEOTIDE SEQUENCE</scope>
    <source>
        <strain evidence="2">OS29</strain>
    </source>
</reference>
<dbReference type="Gene3D" id="3.30.70.2970">
    <property type="entry name" value="Protein of unknown function (DUF541), domain 2"/>
    <property type="match status" value="1"/>
</dbReference>
<feature type="chain" id="PRO_5040725794" evidence="1">
    <location>
        <begin position="25"/>
        <end position="238"/>
    </location>
</feature>
<evidence type="ECO:0000313" key="3">
    <source>
        <dbReference type="Proteomes" id="UP001139028"/>
    </source>
</evidence>
<organism evidence="2 3">
    <name type="scientific">Microbulbifer okhotskensis</name>
    <dbReference type="NCBI Taxonomy" id="2926617"/>
    <lineage>
        <taxon>Bacteria</taxon>
        <taxon>Pseudomonadati</taxon>
        <taxon>Pseudomonadota</taxon>
        <taxon>Gammaproteobacteria</taxon>
        <taxon>Cellvibrionales</taxon>
        <taxon>Microbulbiferaceae</taxon>
        <taxon>Microbulbifer</taxon>
    </lineage>
</organism>
<protein>
    <submittedName>
        <fullName evidence="2">SIMPL domain-containing protein</fullName>
    </submittedName>
</protein>
<sequence>MKAVKISVISLLSLVAAACGSDHAPDARGTMVSIAAHGEASQVPDIASISVGVVTESEDSKQAMRDNANQMESLMAAIKKSGIAKKDIQTSGVSLSPRYQHQQNKKPVITGYTARNTVRVKVRKLDELGKVLDNLTAAGANRINGPSFEIGELGPVQAKAREKALQDAQERADIYAKALGTKVRRIVSISENGNGGMPRPMYSARAEMATMKDNASTPIAPGETTLSVNLNLVYELED</sequence>
<dbReference type="GO" id="GO:0006974">
    <property type="term" value="P:DNA damage response"/>
    <property type="evidence" value="ECO:0007669"/>
    <property type="project" value="TreeGrafter"/>
</dbReference>
<keyword evidence="1" id="KW-0732">Signal</keyword>
<dbReference type="PROSITE" id="PS51257">
    <property type="entry name" value="PROKAR_LIPOPROTEIN"/>
    <property type="match status" value="1"/>
</dbReference>
<dbReference type="InterPro" id="IPR007497">
    <property type="entry name" value="SIMPL/DUF541"/>
</dbReference>
<name>A0A9X2EKW4_9GAMM</name>
<dbReference type="RefSeq" id="WP_252465557.1">
    <property type="nucleotide sequence ID" value="NZ_JALBWM010000020.1"/>
</dbReference>
<feature type="signal peptide" evidence="1">
    <location>
        <begin position="1"/>
        <end position="24"/>
    </location>
</feature>
<accession>A0A9X2EKW4</accession>
<dbReference type="EMBL" id="JALBWM010000020">
    <property type="protein sequence ID" value="MCO1334072.1"/>
    <property type="molecule type" value="Genomic_DNA"/>
</dbReference>
<gene>
    <name evidence="2" type="ORF">MO867_06920</name>
</gene>
<dbReference type="Proteomes" id="UP001139028">
    <property type="component" value="Unassembled WGS sequence"/>
</dbReference>
<dbReference type="InterPro" id="IPR052022">
    <property type="entry name" value="26kDa_periplasmic_antigen"/>
</dbReference>